<protein>
    <submittedName>
        <fullName evidence="1">Uncharacterized protein</fullName>
    </submittedName>
</protein>
<evidence type="ECO:0000313" key="2">
    <source>
        <dbReference type="Proteomes" id="UP000499080"/>
    </source>
</evidence>
<name>A0A4Y2BP00_ARAVE</name>
<proteinExistence type="predicted"/>
<gene>
    <name evidence="1" type="ORF">AVEN_245673_1</name>
</gene>
<dbReference type="Proteomes" id="UP000499080">
    <property type="component" value="Unassembled WGS sequence"/>
</dbReference>
<keyword evidence="2" id="KW-1185">Reference proteome</keyword>
<sequence length="97" mass="11274">MFLQNIPIDESHISQLSAPTPQATTTRLWEYLLEAETFHKKSHNPKRDRVRKVFDSLSLKAEEAIVKYLVNCRFPSLCQTTQGSLLGWEIVLSWNDR</sequence>
<comment type="caution">
    <text evidence="1">The sequence shown here is derived from an EMBL/GenBank/DDBJ whole genome shotgun (WGS) entry which is preliminary data.</text>
</comment>
<accession>A0A4Y2BP00</accession>
<dbReference type="AlphaFoldDB" id="A0A4Y2BP00"/>
<reference evidence="1 2" key="1">
    <citation type="journal article" date="2019" name="Sci. Rep.">
        <title>Orb-weaving spider Araneus ventricosus genome elucidates the spidroin gene catalogue.</title>
        <authorList>
            <person name="Kono N."/>
            <person name="Nakamura H."/>
            <person name="Ohtoshi R."/>
            <person name="Moran D.A.P."/>
            <person name="Shinohara A."/>
            <person name="Yoshida Y."/>
            <person name="Fujiwara M."/>
            <person name="Mori M."/>
            <person name="Tomita M."/>
            <person name="Arakawa K."/>
        </authorList>
    </citation>
    <scope>NUCLEOTIDE SEQUENCE [LARGE SCALE GENOMIC DNA]</scope>
</reference>
<evidence type="ECO:0000313" key="1">
    <source>
        <dbReference type="EMBL" id="GBL93165.1"/>
    </source>
</evidence>
<organism evidence="1 2">
    <name type="scientific">Araneus ventricosus</name>
    <name type="common">Orbweaver spider</name>
    <name type="synonym">Epeira ventricosa</name>
    <dbReference type="NCBI Taxonomy" id="182803"/>
    <lineage>
        <taxon>Eukaryota</taxon>
        <taxon>Metazoa</taxon>
        <taxon>Ecdysozoa</taxon>
        <taxon>Arthropoda</taxon>
        <taxon>Chelicerata</taxon>
        <taxon>Arachnida</taxon>
        <taxon>Araneae</taxon>
        <taxon>Araneomorphae</taxon>
        <taxon>Entelegynae</taxon>
        <taxon>Araneoidea</taxon>
        <taxon>Araneidae</taxon>
        <taxon>Araneus</taxon>
    </lineage>
</organism>
<dbReference type="EMBL" id="BGPR01083875">
    <property type="protein sequence ID" value="GBL93165.1"/>
    <property type="molecule type" value="Genomic_DNA"/>
</dbReference>